<accession>A0ABW1TZN8</accession>
<feature type="DNA-binding region" description="H-T-H motif" evidence="2">
    <location>
        <begin position="47"/>
        <end position="66"/>
    </location>
</feature>
<sequence>MNAKKQAAKSGKPGKRAGPVEASRLTRDDWLDAAFRAVVEGGFDKARVLMIADALGVTRGSFYWHFTDHAELISALLARWVARELALDKQLRAEATSDPRADLERLLEAALAHGGPDLENIRFELALRGLGRRDPTVAQMLVEVDEARMGLFAQKFQRLTGDPKKASELAALFYLAIVGSNQALSRPVNPPQVSEYLMGIISTYLIHQQAPAPASPARRRSGPKAA</sequence>
<dbReference type="PRINTS" id="PR00455">
    <property type="entry name" value="HTHTETR"/>
</dbReference>
<dbReference type="PANTHER" id="PTHR30055">
    <property type="entry name" value="HTH-TYPE TRANSCRIPTIONAL REGULATOR RUTR"/>
    <property type="match status" value="1"/>
</dbReference>
<comment type="caution">
    <text evidence="5">The sequence shown here is derived from an EMBL/GenBank/DDBJ whole genome shotgun (WGS) entry which is preliminary data.</text>
</comment>
<dbReference type="Pfam" id="PF00440">
    <property type="entry name" value="TetR_N"/>
    <property type="match status" value="1"/>
</dbReference>
<gene>
    <name evidence="5" type="ORF">ACFQND_15725</name>
</gene>
<dbReference type="InterPro" id="IPR001647">
    <property type="entry name" value="HTH_TetR"/>
</dbReference>
<name>A0ABW1TZN8_9BURK</name>
<evidence type="ECO:0000256" key="3">
    <source>
        <dbReference type="SAM" id="MobiDB-lite"/>
    </source>
</evidence>
<dbReference type="PROSITE" id="PS50977">
    <property type="entry name" value="HTH_TETR_2"/>
    <property type="match status" value="1"/>
</dbReference>
<dbReference type="InterPro" id="IPR050109">
    <property type="entry name" value="HTH-type_TetR-like_transc_reg"/>
</dbReference>
<dbReference type="EMBL" id="JBHSRS010000079">
    <property type="protein sequence ID" value="MFC6282675.1"/>
    <property type="molecule type" value="Genomic_DNA"/>
</dbReference>
<dbReference type="SUPFAM" id="SSF46689">
    <property type="entry name" value="Homeodomain-like"/>
    <property type="match status" value="1"/>
</dbReference>
<keyword evidence="6" id="KW-1185">Reference proteome</keyword>
<feature type="domain" description="HTH tetR-type" evidence="4">
    <location>
        <begin position="24"/>
        <end position="84"/>
    </location>
</feature>
<keyword evidence="1 2" id="KW-0238">DNA-binding</keyword>
<reference evidence="6" key="1">
    <citation type="journal article" date="2019" name="Int. J. Syst. Evol. Microbiol.">
        <title>The Global Catalogue of Microorganisms (GCM) 10K type strain sequencing project: providing services to taxonomists for standard genome sequencing and annotation.</title>
        <authorList>
            <consortium name="The Broad Institute Genomics Platform"/>
            <consortium name="The Broad Institute Genome Sequencing Center for Infectious Disease"/>
            <person name="Wu L."/>
            <person name="Ma J."/>
        </authorList>
    </citation>
    <scope>NUCLEOTIDE SEQUENCE [LARGE SCALE GENOMIC DNA]</scope>
    <source>
        <strain evidence="6">CCUG 39402</strain>
    </source>
</reference>
<dbReference type="InterPro" id="IPR009057">
    <property type="entry name" value="Homeodomain-like_sf"/>
</dbReference>
<feature type="region of interest" description="Disordered" evidence="3">
    <location>
        <begin position="1"/>
        <end position="21"/>
    </location>
</feature>
<evidence type="ECO:0000256" key="2">
    <source>
        <dbReference type="PROSITE-ProRule" id="PRU00335"/>
    </source>
</evidence>
<proteinExistence type="predicted"/>
<organism evidence="5 6">
    <name type="scientific">Polaromonas aquatica</name>
    <dbReference type="NCBI Taxonomy" id="332657"/>
    <lineage>
        <taxon>Bacteria</taxon>
        <taxon>Pseudomonadati</taxon>
        <taxon>Pseudomonadota</taxon>
        <taxon>Betaproteobacteria</taxon>
        <taxon>Burkholderiales</taxon>
        <taxon>Comamonadaceae</taxon>
        <taxon>Polaromonas</taxon>
    </lineage>
</organism>
<evidence type="ECO:0000256" key="1">
    <source>
        <dbReference type="ARBA" id="ARBA00023125"/>
    </source>
</evidence>
<evidence type="ECO:0000259" key="4">
    <source>
        <dbReference type="PROSITE" id="PS50977"/>
    </source>
</evidence>
<dbReference type="PANTHER" id="PTHR30055:SF239">
    <property type="entry name" value="TRANSCRIPTIONAL REGULATORY PROTEIN"/>
    <property type="match status" value="1"/>
</dbReference>
<dbReference type="Gene3D" id="1.10.357.10">
    <property type="entry name" value="Tetracycline Repressor, domain 2"/>
    <property type="match status" value="1"/>
</dbReference>
<protein>
    <submittedName>
        <fullName evidence="5">TetR/AcrR family transcriptional regulator</fullName>
    </submittedName>
</protein>
<dbReference type="RefSeq" id="WP_371434822.1">
    <property type="nucleotide sequence ID" value="NZ_JBHSRS010000079.1"/>
</dbReference>
<dbReference type="Proteomes" id="UP001596270">
    <property type="component" value="Unassembled WGS sequence"/>
</dbReference>
<evidence type="ECO:0000313" key="6">
    <source>
        <dbReference type="Proteomes" id="UP001596270"/>
    </source>
</evidence>
<evidence type="ECO:0000313" key="5">
    <source>
        <dbReference type="EMBL" id="MFC6282675.1"/>
    </source>
</evidence>